<proteinExistence type="predicted"/>
<organism evidence="2">
    <name type="scientific">Arundo donax</name>
    <name type="common">Giant reed</name>
    <name type="synonym">Donax arundinaceus</name>
    <dbReference type="NCBI Taxonomy" id="35708"/>
    <lineage>
        <taxon>Eukaryota</taxon>
        <taxon>Viridiplantae</taxon>
        <taxon>Streptophyta</taxon>
        <taxon>Embryophyta</taxon>
        <taxon>Tracheophyta</taxon>
        <taxon>Spermatophyta</taxon>
        <taxon>Magnoliopsida</taxon>
        <taxon>Liliopsida</taxon>
        <taxon>Poales</taxon>
        <taxon>Poaceae</taxon>
        <taxon>PACMAD clade</taxon>
        <taxon>Arundinoideae</taxon>
        <taxon>Arundineae</taxon>
        <taxon>Arundo</taxon>
    </lineage>
</organism>
<evidence type="ECO:0000313" key="2">
    <source>
        <dbReference type="EMBL" id="JAD29107.1"/>
    </source>
</evidence>
<keyword evidence="1" id="KW-0472">Membrane</keyword>
<keyword evidence="1" id="KW-1133">Transmembrane helix</keyword>
<accession>A0A0A8Z2S1</accession>
<sequence>MKMRHQSVIPPIKQLEGRNVCWFLMGLCLLNFVCILLIGD</sequence>
<dbReference type="EMBL" id="GBRH01268788">
    <property type="protein sequence ID" value="JAD29107.1"/>
    <property type="molecule type" value="Transcribed_RNA"/>
</dbReference>
<feature type="transmembrane region" description="Helical" evidence="1">
    <location>
        <begin position="20"/>
        <end position="39"/>
    </location>
</feature>
<keyword evidence="1" id="KW-0812">Transmembrane</keyword>
<reference evidence="2" key="1">
    <citation type="submission" date="2014-09" db="EMBL/GenBank/DDBJ databases">
        <authorList>
            <person name="Magalhaes I.L.F."/>
            <person name="Oliveira U."/>
            <person name="Santos F.R."/>
            <person name="Vidigal T.H.D.A."/>
            <person name="Brescovit A.D."/>
            <person name="Santos A.J."/>
        </authorList>
    </citation>
    <scope>NUCLEOTIDE SEQUENCE</scope>
    <source>
        <tissue evidence="2">Shoot tissue taken approximately 20 cm above the soil surface</tissue>
    </source>
</reference>
<name>A0A0A8Z2S1_ARUDO</name>
<evidence type="ECO:0000256" key="1">
    <source>
        <dbReference type="SAM" id="Phobius"/>
    </source>
</evidence>
<protein>
    <submittedName>
        <fullName evidence="2">Uncharacterized protein</fullName>
    </submittedName>
</protein>
<reference evidence="2" key="2">
    <citation type="journal article" date="2015" name="Data Brief">
        <title>Shoot transcriptome of the giant reed, Arundo donax.</title>
        <authorList>
            <person name="Barrero R.A."/>
            <person name="Guerrero F.D."/>
            <person name="Moolhuijzen P."/>
            <person name="Goolsby J.A."/>
            <person name="Tidwell J."/>
            <person name="Bellgard S.E."/>
            <person name="Bellgard M.I."/>
        </authorList>
    </citation>
    <scope>NUCLEOTIDE SEQUENCE</scope>
    <source>
        <tissue evidence="2">Shoot tissue taken approximately 20 cm above the soil surface</tissue>
    </source>
</reference>
<dbReference type="AlphaFoldDB" id="A0A0A8Z2S1"/>